<name>A0A917ZCA4_9ACTN</name>
<dbReference type="InterPro" id="IPR051540">
    <property type="entry name" value="S-2-haloacid_dehalogenase"/>
</dbReference>
<dbReference type="NCBIfam" id="TIGR01549">
    <property type="entry name" value="HAD-SF-IA-v1"/>
    <property type="match status" value="1"/>
</dbReference>
<evidence type="ECO:0000256" key="1">
    <source>
        <dbReference type="ARBA" id="ARBA00022801"/>
    </source>
</evidence>
<keyword evidence="1" id="KW-0378">Hydrolase</keyword>
<accession>A0A917ZCA4</accession>
<reference evidence="2" key="1">
    <citation type="journal article" date="2014" name="Int. J. Syst. Evol. Microbiol.">
        <title>Complete genome sequence of Corynebacterium casei LMG S-19264T (=DSM 44701T), isolated from a smear-ripened cheese.</title>
        <authorList>
            <consortium name="US DOE Joint Genome Institute (JGI-PGF)"/>
            <person name="Walter F."/>
            <person name="Albersmeier A."/>
            <person name="Kalinowski J."/>
            <person name="Ruckert C."/>
        </authorList>
    </citation>
    <scope>NUCLEOTIDE SEQUENCE</scope>
    <source>
        <strain evidence="2">CGMCC 4.7201</strain>
    </source>
</reference>
<dbReference type="InterPro" id="IPR023214">
    <property type="entry name" value="HAD_sf"/>
</dbReference>
<proteinExistence type="predicted"/>
<dbReference type="SUPFAM" id="SSF56784">
    <property type="entry name" value="HAD-like"/>
    <property type="match status" value="1"/>
</dbReference>
<dbReference type="PANTHER" id="PTHR43316">
    <property type="entry name" value="HYDROLASE, HALOACID DELAHOGENASE-RELATED"/>
    <property type="match status" value="1"/>
</dbReference>
<organism evidence="2 3">
    <name type="scientific">Wenjunlia tyrosinilytica</name>
    <dbReference type="NCBI Taxonomy" id="1544741"/>
    <lineage>
        <taxon>Bacteria</taxon>
        <taxon>Bacillati</taxon>
        <taxon>Actinomycetota</taxon>
        <taxon>Actinomycetes</taxon>
        <taxon>Kitasatosporales</taxon>
        <taxon>Streptomycetaceae</taxon>
        <taxon>Wenjunlia</taxon>
    </lineage>
</organism>
<dbReference type="SFLD" id="SFLDG01129">
    <property type="entry name" value="C1.5:_HAD__Beta-PGM__Phosphata"/>
    <property type="match status" value="1"/>
</dbReference>
<evidence type="ECO:0000313" key="3">
    <source>
        <dbReference type="Proteomes" id="UP000641932"/>
    </source>
</evidence>
<dbReference type="EMBL" id="BMMS01000001">
    <property type="protein sequence ID" value="GGO80410.1"/>
    <property type="molecule type" value="Genomic_DNA"/>
</dbReference>
<reference evidence="2" key="2">
    <citation type="submission" date="2020-09" db="EMBL/GenBank/DDBJ databases">
        <authorList>
            <person name="Sun Q."/>
            <person name="Zhou Y."/>
        </authorList>
    </citation>
    <scope>NUCLEOTIDE SEQUENCE</scope>
    <source>
        <strain evidence="2">CGMCC 4.7201</strain>
    </source>
</reference>
<dbReference type="Proteomes" id="UP000641932">
    <property type="component" value="Unassembled WGS sequence"/>
</dbReference>
<comment type="caution">
    <text evidence="2">The sequence shown here is derived from an EMBL/GenBank/DDBJ whole genome shotgun (WGS) entry which is preliminary data.</text>
</comment>
<dbReference type="GO" id="GO:0016787">
    <property type="term" value="F:hydrolase activity"/>
    <property type="evidence" value="ECO:0007669"/>
    <property type="project" value="UniProtKB-KW"/>
</dbReference>
<dbReference type="InterPro" id="IPR006439">
    <property type="entry name" value="HAD-SF_hydro_IA"/>
</dbReference>
<dbReference type="Pfam" id="PF00702">
    <property type="entry name" value="Hydrolase"/>
    <property type="match status" value="1"/>
</dbReference>
<protein>
    <submittedName>
        <fullName evidence="2">Haloacid dehalogenase</fullName>
    </submittedName>
</protein>
<dbReference type="AlphaFoldDB" id="A0A917ZCA4"/>
<dbReference type="SFLD" id="SFLDS00003">
    <property type="entry name" value="Haloacid_Dehalogenase"/>
    <property type="match status" value="1"/>
</dbReference>
<gene>
    <name evidence="2" type="ORF">GCM10012280_02260</name>
</gene>
<keyword evidence="3" id="KW-1185">Reference proteome</keyword>
<evidence type="ECO:0000313" key="2">
    <source>
        <dbReference type="EMBL" id="GGO80410.1"/>
    </source>
</evidence>
<dbReference type="RefSeq" id="WP_189129520.1">
    <property type="nucleotide sequence ID" value="NZ_BMMS01000001.1"/>
</dbReference>
<dbReference type="InterPro" id="IPR036412">
    <property type="entry name" value="HAD-like_sf"/>
</dbReference>
<sequence length="213" mass="23009">MIRAVVFDVGATLVREDRYWNAWADWVDVPRHTLSALVGAVVALGMDDAEALRMLKPGIDITAERAAMEAAGEGERLDDTDLYQDVRRGLRALSEAGMRVYVAGNQTARAAGLLRALDLPVNGVATSGEWGVAKPQPAFFERVLDMTGTAAHETVYVGDFPDNDVIPAKALGLQACHLRRGPWGHLWANEPATLAAADWRVDSLLDLPALLAP</sequence>
<dbReference type="Gene3D" id="3.40.50.1000">
    <property type="entry name" value="HAD superfamily/HAD-like"/>
    <property type="match status" value="1"/>
</dbReference>